<evidence type="ECO:0000313" key="3">
    <source>
        <dbReference type="Proteomes" id="UP000628854"/>
    </source>
</evidence>
<keyword evidence="1" id="KW-0732">Signal</keyword>
<dbReference type="PROSITE" id="PS51257">
    <property type="entry name" value="PROKAR_LIPOPROTEIN"/>
    <property type="match status" value="1"/>
</dbReference>
<evidence type="ECO:0008006" key="4">
    <source>
        <dbReference type="Google" id="ProtNLM"/>
    </source>
</evidence>
<dbReference type="RefSeq" id="WP_084393950.1">
    <property type="nucleotide sequence ID" value="NZ_BMKF01000001.1"/>
</dbReference>
<feature type="signal peptide" evidence="1">
    <location>
        <begin position="1"/>
        <end position="23"/>
    </location>
</feature>
<name>A0ABQ1J203_9PROT</name>
<evidence type="ECO:0000313" key="2">
    <source>
        <dbReference type="EMBL" id="GGB57784.1"/>
    </source>
</evidence>
<proteinExistence type="predicted"/>
<reference evidence="3" key="1">
    <citation type="journal article" date="2019" name="Int. J. Syst. Evol. Microbiol.">
        <title>The Global Catalogue of Microorganisms (GCM) 10K type strain sequencing project: providing services to taxonomists for standard genome sequencing and annotation.</title>
        <authorList>
            <consortium name="The Broad Institute Genomics Platform"/>
            <consortium name="The Broad Institute Genome Sequencing Center for Infectious Disease"/>
            <person name="Wu L."/>
            <person name="Ma J."/>
        </authorList>
    </citation>
    <scope>NUCLEOTIDE SEQUENCE [LARGE SCALE GENOMIC DNA]</scope>
    <source>
        <strain evidence="3">CGMCC 1.15928</strain>
    </source>
</reference>
<accession>A0ABQ1J203</accession>
<dbReference type="EMBL" id="BMKF01000001">
    <property type="protein sequence ID" value="GGB57784.1"/>
    <property type="molecule type" value="Genomic_DNA"/>
</dbReference>
<organism evidence="2 3">
    <name type="scientific">Henriciella pelagia</name>
    <dbReference type="NCBI Taxonomy" id="1977912"/>
    <lineage>
        <taxon>Bacteria</taxon>
        <taxon>Pseudomonadati</taxon>
        <taxon>Pseudomonadota</taxon>
        <taxon>Alphaproteobacteria</taxon>
        <taxon>Hyphomonadales</taxon>
        <taxon>Hyphomonadaceae</taxon>
        <taxon>Henriciella</taxon>
    </lineage>
</organism>
<evidence type="ECO:0000256" key="1">
    <source>
        <dbReference type="SAM" id="SignalP"/>
    </source>
</evidence>
<protein>
    <recommendedName>
        <fullName evidence="4">Lipoprotein</fullName>
    </recommendedName>
</protein>
<sequence>MKNSFSAVKLALAGGLAAVSVSACVTPQPCTPEWVEWRTDKVLTRFARANYSTIGELRSLSGKVDNPSALTALRIASLIDDFDDLARDFDRMVMPELNEAIAQCSEPQHFVPAFTGFLRKEGVGEDVIDWVEVIGYIAMEQYRS</sequence>
<comment type="caution">
    <text evidence="2">The sequence shown here is derived from an EMBL/GenBank/DDBJ whole genome shotgun (WGS) entry which is preliminary data.</text>
</comment>
<dbReference type="Proteomes" id="UP000628854">
    <property type="component" value="Unassembled WGS sequence"/>
</dbReference>
<keyword evidence="3" id="KW-1185">Reference proteome</keyword>
<feature type="chain" id="PRO_5046729026" description="Lipoprotein" evidence="1">
    <location>
        <begin position="24"/>
        <end position="144"/>
    </location>
</feature>
<gene>
    <name evidence="2" type="ORF">GCM10011503_02710</name>
</gene>